<dbReference type="InterPro" id="IPR001054">
    <property type="entry name" value="A/G_cyclase"/>
</dbReference>
<keyword evidence="11" id="KW-0115">cAMP biosynthesis</keyword>
<dbReference type="SMART" id="SM00044">
    <property type="entry name" value="CYCc"/>
    <property type="match status" value="1"/>
</dbReference>
<keyword evidence="9" id="KW-0460">Magnesium</keyword>
<evidence type="ECO:0000256" key="7">
    <source>
        <dbReference type="ARBA" id="ARBA00022741"/>
    </source>
</evidence>
<sequence>MNYRKDIGINQIEALLTSQISDLEIDVTQVESYKEQRRRFILKRLQLQTKIMLIVGLTLTAFFVWNNQPLNGKFNALKIGLLIEALIFLCWVLCKTKLGNKYPQILFLNLSWAVTCVIQIYTAVLFNFVEPFYNIWNLVFITQATMIPVLWRYHLISQVGTLVCYLALYIIYNPTFRNKPYFYIENGIYLFWTGVICIFSVYLYEKLKKKEFRATQKLQIAQQQSEKLLLNILPQVIADQLKLQPTTIADSFLEVTVLFADIVGFTELSSHTPPSQLVELLNEIFCLFDELAELHGVEKIKTIGDAYMAVAGLPKHRSDHATAIADMALDMQQSIAKFNQEQNQSFRIRIGISTGPVVAGVIGLKKFAYDLWGDTVNTASRMESHGIPGCIQVSENCYHLLKEKYILETRGLIKIKGKGEMITYLLQGIQK</sequence>
<evidence type="ECO:0000256" key="4">
    <source>
        <dbReference type="ARBA" id="ARBA00012201"/>
    </source>
</evidence>
<evidence type="ECO:0000256" key="5">
    <source>
        <dbReference type="ARBA" id="ARBA00022692"/>
    </source>
</evidence>
<accession>A0ABZ2UVK5</accession>
<dbReference type="PROSITE" id="PS50125">
    <property type="entry name" value="GUANYLATE_CYCLASE_2"/>
    <property type="match status" value="1"/>
</dbReference>
<feature type="transmembrane region" description="Helical" evidence="15">
    <location>
        <begin position="47"/>
        <end position="65"/>
    </location>
</feature>
<keyword evidence="17" id="KW-0548">Nucleotidyltransferase</keyword>
<evidence type="ECO:0000256" key="14">
    <source>
        <dbReference type="RuleBase" id="RU000405"/>
    </source>
</evidence>
<dbReference type="CDD" id="cd07302">
    <property type="entry name" value="CHD"/>
    <property type="match status" value="1"/>
</dbReference>
<evidence type="ECO:0000256" key="11">
    <source>
        <dbReference type="ARBA" id="ARBA00022998"/>
    </source>
</evidence>
<comment type="cofactor">
    <cofactor evidence="2">
        <name>Mg(2+)</name>
        <dbReference type="ChEBI" id="CHEBI:18420"/>
    </cofactor>
</comment>
<keyword evidence="12 15" id="KW-0472">Membrane</keyword>
<feature type="transmembrane region" description="Helical" evidence="15">
    <location>
        <begin position="155"/>
        <end position="172"/>
    </location>
</feature>
<comment type="catalytic activity">
    <reaction evidence="1">
        <text>ATP = 3',5'-cyclic AMP + diphosphate</text>
        <dbReference type="Rhea" id="RHEA:15389"/>
        <dbReference type="ChEBI" id="CHEBI:30616"/>
        <dbReference type="ChEBI" id="CHEBI:33019"/>
        <dbReference type="ChEBI" id="CHEBI:58165"/>
        <dbReference type="EC" id="4.6.1.1"/>
    </reaction>
</comment>
<evidence type="ECO:0000256" key="8">
    <source>
        <dbReference type="ARBA" id="ARBA00022840"/>
    </source>
</evidence>
<evidence type="ECO:0000313" key="17">
    <source>
        <dbReference type="EMBL" id="WZB89142.1"/>
    </source>
</evidence>
<evidence type="ECO:0000256" key="6">
    <source>
        <dbReference type="ARBA" id="ARBA00022723"/>
    </source>
</evidence>
<evidence type="ECO:0000256" key="9">
    <source>
        <dbReference type="ARBA" id="ARBA00022842"/>
    </source>
</evidence>
<feature type="transmembrane region" description="Helical" evidence="15">
    <location>
        <begin position="187"/>
        <end position="204"/>
    </location>
</feature>
<evidence type="ECO:0000256" key="15">
    <source>
        <dbReference type="SAM" id="Phobius"/>
    </source>
</evidence>
<dbReference type="GO" id="GO:0016779">
    <property type="term" value="F:nucleotidyltransferase activity"/>
    <property type="evidence" value="ECO:0007669"/>
    <property type="project" value="UniProtKB-KW"/>
</dbReference>
<dbReference type="PANTHER" id="PTHR45627">
    <property type="entry name" value="ADENYLATE CYCLASE TYPE 1"/>
    <property type="match status" value="1"/>
</dbReference>
<keyword evidence="13 14" id="KW-0456">Lyase</keyword>
<comment type="similarity">
    <text evidence="14">Belongs to the adenylyl cyclase class-4/guanylyl cyclase family.</text>
</comment>
<keyword evidence="7" id="KW-0547">Nucleotide-binding</keyword>
<keyword evidence="8" id="KW-0067">ATP-binding</keyword>
<dbReference type="PROSITE" id="PS00452">
    <property type="entry name" value="GUANYLATE_CYCLASE_1"/>
    <property type="match status" value="1"/>
</dbReference>
<dbReference type="PANTHER" id="PTHR45627:SF12">
    <property type="entry name" value="ADENYLATE CYCLASE TYPE 2"/>
    <property type="match status" value="1"/>
</dbReference>
<keyword evidence="6" id="KW-0479">Metal-binding</keyword>
<evidence type="ECO:0000313" key="18">
    <source>
        <dbReference type="Proteomes" id="UP001483337"/>
    </source>
</evidence>
<comment type="subcellular location">
    <subcellularLocation>
        <location evidence="3">Membrane</location>
        <topology evidence="3">Multi-pass membrane protein</topology>
    </subcellularLocation>
</comment>
<evidence type="ECO:0000256" key="3">
    <source>
        <dbReference type="ARBA" id="ARBA00004141"/>
    </source>
</evidence>
<dbReference type="InterPro" id="IPR018297">
    <property type="entry name" value="A/G_cyclase_CS"/>
</dbReference>
<evidence type="ECO:0000256" key="1">
    <source>
        <dbReference type="ARBA" id="ARBA00001593"/>
    </source>
</evidence>
<feature type="transmembrane region" description="Helical" evidence="15">
    <location>
        <begin position="106"/>
        <end position="126"/>
    </location>
</feature>
<keyword evidence="18" id="KW-1185">Reference proteome</keyword>
<keyword evidence="5 15" id="KW-0812">Transmembrane</keyword>
<gene>
    <name evidence="17" type="ORF">WJM97_05540</name>
</gene>
<feature type="domain" description="Guanylate cyclase" evidence="16">
    <location>
        <begin position="256"/>
        <end position="383"/>
    </location>
</feature>
<dbReference type="Pfam" id="PF00211">
    <property type="entry name" value="Guanylate_cyc"/>
    <property type="match status" value="1"/>
</dbReference>
<evidence type="ECO:0000256" key="13">
    <source>
        <dbReference type="ARBA" id="ARBA00023239"/>
    </source>
</evidence>
<dbReference type="SUPFAM" id="SSF55073">
    <property type="entry name" value="Nucleotide cyclase"/>
    <property type="match status" value="1"/>
</dbReference>
<name>A0ABZ2UVK5_9CYAN</name>
<dbReference type="EMBL" id="CP150886">
    <property type="protein sequence ID" value="WZB89142.1"/>
    <property type="molecule type" value="Genomic_DNA"/>
</dbReference>
<feature type="transmembrane region" description="Helical" evidence="15">
    <location>
        <begin position="77"/>
        <end position="94"/>
    </location>
</feature>
<evidence type="ECO:0000256" key="2">
    <source>
        <dbReference type="ARBA" id="ARBA00001946"/>
    </source>
</evidence>
<protein>
    <recommendedName>
        <fullName evidence="4">adenylate cyclase</fullName>
        <ecNumber evidence="4">4.6.1.1</ecNumber>
    </recommendedName>
</protein>
<evidence type="ECO:0000259" key="16">
    <source>
        <dbReference type="PROSITE" id="PS50125"/>
    </source>
</evidence>
<evidence type="ECO:0000256" key="12">
    <source>
        <dbReference type="ARBA" id="ARBA00023136"/>
    </source>
</evidence>
<dbReference type="RefSeq" id="WP_353932046.1">
    <property type="nucleotide sequence ID" value="NZ_CP150886.1"/>
</dbReference>
<keyword evidence="17" id="KW-0808">Transferase</keyword>
<dbReference type="Proteomes" id="UP001483337">
    <property type="component" value="Chromosome"/>
</dbReference>
<keyword evidence="10 15" id="KW-1133">Transmembrane helix</keyword>
<reference evidence="17 18" key="1">
    <citation type="submission" date="2024-04" db="EMBL/GenBank/DDBJ databases">
        <title>Okeanomitos corallinicola gen. &amp; sp. nov. (Nostocales, Cyanobacteria), a new toxic marine heterocyst-forming cyanobacterium from a coral reef.</title>
        <authorList>
            <person name="Li H."/>
            <person name="Li R."/>
            <person name="Kang J."/>
            <person name="Hii K.S."/>
            <person name="Mohamed H.F."/>
            <person name="Xu X."/>
            <person name="Luo Z."/>
        </authorList>
    </citation>
    <scope>NUCLEOTIDE SEQUENCE [LARGE SCALE GENOMIC DNA]</scope>
    <source>
        <strain evidence="17 18">TIOX110</strain>
    </source>
</reference>
<dbReference type="EC" id="4.6.1.1" evidence="4"/>
<dbReference type="InterPro" id="IPR029787">
    <property type="entry name" value="Nucleotide_cyclase"/>
</dbReference>
<organism evidence="17 18">
    <name type="scientific">Okeanomitos corallinicola TIOX110</name>
    <dbReference type="NCBI Taxonomy" id="3133117"/>
    <lineage>
        <taxon>Bacteria</taxon>
        <taxon>Bacillati</taxon>
        <taxon>Cyanobacteriota</taxon>
        <taxon>Cyanophyceae</taxon>
        <taxon>Nostocales</taxon>
        <taxon>Aphanizomenonaceae</taxon>
        <taxon>Okeanomitos</taxon>
    </lineage>
</organism>
<evidence type="ECO:0000256" key="10">
    <source>
        <dbReference type="ARBA" id="ARBA00022989"/>
    </source>
</evidence>
<dbReference type="Gene3D" id="3.30.70.1230">
    <property type="entry name" value="Nucleotide cyclase"/>
    <property type="match status" value="1"/>
</dbReference>
<proteinExistence type="inferred from homology"/>